<gene>
    <name evidence="3" type="ORF">ACFPVW_09465</name>
</gene>
<evidence type="ECO:0000313" key="3">
    <source>
        <dbReference type="EMBL" id="MFC5706282.1"/>
    </source>
</evidence>
<accession>A0ABW0YBA9</accession>
<keyword evidence="4" id="KW-1185">Reference proteome</keyword>
<protein>
    <submittedName>
        <fullName evidence="3">Uncharacterized protein</fullName>
    </submittedName>
</protein>
<dbReference type="RefSeq" id="WP_042643413.1">
    <property type="nucleotide sequence ID" value="NZ_CDDF01000015.1"/>
</dbReference>
<reference evidence="4" key="1">
    <citation type="journal article" date="2019" name="Int. J. Syst. Evol. Microbiol.">
        <title>The Global Catalogue of Microorganisms (GCM) 10K type strain sequencing project: providing services to taxonomists for standard genome sequencing and annotation.</title>
        <authorList>
            <consortium name="The Broad Institute Genomics Platform"/>
            <consortium name="The Broad Institute Genome Sequencing Center for Infectious Disease"/>
            <person name="Wu L."/>
            <person name="Ma J."/>
        </authorList>
    </citation>
    <scope>NUCLEOTIDE SEQUENCE [LARGE SCALE GENOMIC DNA]</scope>
    <source>
        <strain evidence="4">KCTC 15012</strain>
    </source>
</reference>
<comment type="caution">
    <text evidence="3">The sequence shown here is derived from an EMBL/GenBank/DDBJ whole genome shotgun (WGS) entry which is preliminary data.</text>
</comment>
<organism evidence="3 4">
    <name type="scientific">Aeromonas eucrenophila</name>
    <dbReference type="NCBI Taxonomy" id="649"/>
    <lineage>
        <taxon>Bacteria</taxon>
        <taxon>Pseudomonadati</taxon>
        <taxon>Pseudomonadota</taxon>
        <taxon>Gammaproteobacteria</taxon>
        <taxon>Aeromonadales</taxon>
        <taxon>Aeromonadaceae</taxon>
        <taxon>Aeromonas</taxon>
    </lineage>
</organism>
<sequence>MNALTKTFLTATLILGLPLGAYAASEAVATTQPAAATTAKPEGCPMDGSGMMGGKHHGGRHDKMARMQNMTPEQIQAHLQQRYDKIEDPAKKAEFIKNLGLRADGMTKHAEVMKQFAEANQ</sequence>
<feature type="signal peptide" evidence="2">
    <location>
        <begin position="1"/>
        <end position="23"/>
    </location>
</feature>
<name>A0ABW0YBA9_9GAMM</name>
<keyword evidence="2" id="KW-0732">Signal</keyword>
<dbReference type="Proteomes" id="UP001596132">
    <property type="component" value="Unassembled WGS sequence"/>
</dbReference>
<evidence type="ECO:0000256" key="1">
    <source>
        <dbReference type="SAM" id="MobiDB-lite"/>
    </source>
</evidence>
<evidence type="ECO:0000313" key="4">
    <source>
        <dbReference type="Proteomes" id="UP001596132"/>
    </source>
</evidence>
<feature type="chain" id="PRO_5045653561" evidence="2">
    <location>
        <begin position="24"/>
        <end position="121"/>
    </location>
</feature>
<feature type="region of interest" description="Disordered" evidence="1">
    <location>
        <begin position="33"/>
        <end position="62"/>
    </location>
</feature>
<proteinExistence type="predicted"/>
<dbReference type="EMBL" id="JBHSPP010000009">
    <property type="protein sequence ID" value="MFC5706282.1"/>
    <property type="molecule type" value="Genomic_DNA"/>
</dbReference>
<evidence type="ECO:0000256" key="2">
    <source>
        <dbReference type="SAM" id="SignalP"/>
    </source>
</evidence>